<proteinExistence type="predicted"/>
<feature type="compositionally biased region" description="Basic residues" evidence="5">
    <location>
        <begin position="314"/>
        <end position="327"/>
    </location>
</feature>
<dbReference type="SMART" id="SM00382">
    <property type="entry name" value="AAA"/>
    <property type="match status" value="1"/>
</dbReference>
<organism evidence="7 8">
    <name type="scientific">Cellulomonas cellasea</name>
    <dbReference type="NCBI Taxonomy" id="43670"/>
    <lineage>
        <taxon>Bacteria</taxon>
        <taxon>Bacillati</taxon>
        <taxon>Actinomycetota</taxon>
        <taxon>Actinomycetes</taxon>
        <taxon>Micrococcales</taxon>
        <taxon>Cellulomonadaceae</taxon>
        <taxon>Cellulomonas</taxon>
    </lineage>
</organism>
<evidence type="ECO:0000259" key="6">
    <source>
        <dbReference type="PROSITE" id="PS50893"/>
    </source>
</evidence>
<protein>
    <recommendedName>
        <fullName evidence="4">ABC-type quaternary amine transporter</fullName>
        <ecNumber evidence="4">7.6.2.9</ecNumber>
    </recommendedName>
</protein>
<evidence type="ECO:0000256" key="1">
    <source>
        <dbReference type="ARBA" id="ARBA00022448"/>
    </source>
</evidence>
<feature type="compositionally biased region" description="Basic and acidic residues" evidence="5">
    <location>
        <begin position="333"/>
        <end position="343"/>
    </location>
</feature>
<accession>A0A4Y3KR00</accession>
<dbReference type="GO" id="GO:0015418">
    <property type="term" value="F:ABC-type quaternary ammonium compound transporting activity"/>
    <property type="evidence" value="ECO:0007669"/>
    <property type="project" value="UniProtKB-EC"/>
</dbReference>
<dbReference type="InterPro" id="IPR027417">
    <property type="entry name" value="P-loop_NTPase"/>
</dbReference>
<dbReference type="EC" id="7.6.2.9" evidence="4"/>
<evidence type="ECO:0000313" key="8">
    <source>
        <dbReference type="Proteomes" id="UP000317046"/>
    </source>
</evidence>
<dbReference type="RefSeq" id="WP_307722714.1">
    <property type="nucleotide sequence ID" value="NZ_BJLR01000009.1"/>
</dbReference>
<dbReference type="Gene3D" id="3.30.530.20">
    <property type="match status" value="1"/>
</dbReference>
<dbReference type="PROSITE" id="PS00211">
    <property type="entry name" value="ABC_TRANSPORTER_1"/>
    <property type="match status" value="1"/>
</dbReference>
<evidence type="ECO:0000256" key="5">
    <source>
        <dbReference type="SAM" id="MobiDB-lite"/>
    </source>
</evidence>
<dbReference type="AlphaFoldDB" id="A0A4Y3KR00"/>
<dbReference type="InterPro" id="IPR003593">
    <property type="entry name" value="AAA+_ATPase"/>
</dbReference>
<evidence type="ECO:0000256" key="4">
    <source>
        <dbReference type="ARBA" id="ARBA00066388"/>
    </source>
</evidence>
<keyword evidence="1" id="KW-0813">Transport</keyword>
<dbReference type="InterPro" id="IPR050093">
    <property type="entry name" value="ABC_SmlMolc_Importer"/>
</dbReference>
<dbReference type="InterPro" id="IPR017871">
    <property type="entry name" value="ABC_transporter-like_CS"/>
</dbReference>
<dbReference type="InterPro" id="IPR003439">
    <property type="entry name" value="ABC_transporter-like_ATP-bd"/>
</dbReference>
<feature type="domain" description="ABC transporter" evidence="6">
    <location>
        <begin position="10"/>
        <end position="244"/>
    </location>
</feature>
<dbReference type="EMBL" id="BJLR01000009">
    <property type="protein sequence ID" value="GEA86829.1"/>
    <property type="molecule type" value="Genomic_DNA"/>
</dbReference>
<feature type="region of interest" description="Disordered" evidence="5">
    <location>
        <begin position="294"/>
        <end position="395"/>
    </location>
</feature>
<dbReference type="GO" id="GO:0005524">
    <property type="term" value="F:ATP binding"/>
    <property type="evidence" value="ECO:0007669"/>
    <property type="project" value="UniProtKB-KW"/>
</dbReference>
<name>A0A4Y3KR00_9CELL</name>
<dbReference type="FunFam" id="3.40.50.300:FF:000425">
    <property type="entry name" value="Probable ABC transporter, ATP-binding subunit"/>
    <property type="match status" value="1"/>
</dbReference>
<dbReference type="InterPro" id="IPR023393">
    <property type="entry name" value="START-like_dom_sf"/>
</dbReference>
<keyword evidence="3" id="KW-0067">ATP-binding</keyword>
<gene>
    <name evidence="7" type="ORF">CCE01nite_07780</name>
</gene>
<sequence>MSGGPGAGGLRVDGLVVRYGAGDRATVAVDRVTLGIAPGEVVALLGPSGCGKSSLLRAVAGLEPAAAGTVTWDGADLAGVPVHRRGFGLMFQDGQLFPHRDVGGNVEFGLRMAREPRAERDARVRELLAVVGLAGYERRAVATLSGGEQQRVALARALAPRPRLLLLDEPLSALDRALRERLADDLRAALTATGTTALLVTHDHDEAFAVADRVAVMDAGRLLQVAPPAELWRRPASRRVAEFLGYEAFVALDDPAAAPLRAALASAGREATGPGGSAPRLAALVEGALVVAPDGGDPGLPRDGHGGGVPAGSRRARRGCARPRPGHGARTGGLDRRTGDGARARGGPRRGRGPPQLSPRRVSGGRARGAPGAAASRTRRARRASTARDRHPGDGSVRWWAARATVGGARRLDEECVMTTMRLEHRQIVSIDIKADAAVVWEHLREPAKIRRWFGWDYDGLDAEIRQIFVDEARPAETSAVDEPAQPVRSLTWKHGDLITVTPVDEGRSHLTIARQHDGLHRYDGVRDEMDEGWIAFAQQLRFALERHPGQERRTLRAEELDAGGPQDRLLDRAGLHGVRGIPLGGHVEARRPDGSPLGGTLWHRTEFQVGIQLHGLTEALLVIEETPAASRPPHGLVTATLSLYGADDALVAEVERRWSTWWGARRA</sequence>
<evidence type="ECO:0000256" key="3">
    <source>
        <dbReference type="ARBA" id="ARBA00022840"/>
    </source>
</evidence>
<dbReference type="PROSITE" id="PS50893">
    <property type="entry name" value="ABC_TRANSPORTER_2"/>
    <property type="match status" value="1"/>
</dbReference>
<dbReference type="Pfam" id="PF00005">
    <property type="entry name" value="ABC_tran"/>
    <property type="match status" value="1"/>
</dbReference>
<reference evidence="7" key="1">
    <citation type="submission" date="2019-06" db="EMBL/GenBank/DDBJ databases">
        <title>Whole genome shotgun sequence of Cellulomonas cellasea NBRC 3753.</title>
        <authorList>
            <person name="Hosoyama A."/>
            <person name="Uohara A."/>
            <person name="Ohji S."/>
            <person name="Ichikawa N."/>
        </authorList>
    </citation>
    <scope>NUCLEOTIDE SEQUENCE [LARGE SCALE GENOMIC DNA]</scope>
    <source>
        <strain evidence="7">NBRC 3753</strain>
    </source>
</reference>
<dbReference type="Gene3D" id="3.40.50.300">
    <property type="entry name" value="P-loop containing nucleotide triphosphate hydrolases"/>
    <property type="match status" value="1"/>
</dbReference>
<dbReference type="PANTHER" id="PTHR42781:SF4">
    <property type="entry name" value="SPERMIDINE_PUTRESCINE IMPORT ATP-BINDING PROTEIN POTA"/>
    <property type="match status" value="1"/>
</dbReference>
<dbReference type="Proteomes" id="UP000317046">
    <property type="component" value="Unassembled WGS sequence"/>
</dbReference>
<dbReference type="SUPFAM" id="SSF55961">
    <property type="entry name" value="Bet v1-like"/>
    <property type="match status" value="1"/>
</dbReference>
<keyword evidence="8" id="KW-1185">Reference proteome</keyword>
<keyword evidence="2" id="KW-0547">Nucleotide-binding</keyword>
<evidence type="ECO:0000313" key="7">
    <source>
        <dbReference type="EMBL" id="GEA86829.1"/>
    </source>
</evidence>
<dbReference type="GO" id="GO:0016887">
    <property type="term" value="F:ATP hydrolysis activity"/>
    <property type="evidence" value="ECO:0007669"/>
    <property type="project" value="InterPro"/>
</dbReference>
<dbReference type="SUPFAM" id="SSF52540">
    <property type="entry name" value="P-loop containing nucleoside triphosphate hydrolases"/>
    <property type="match status" value="1"/>
</dbReference>
<feature type="compositionally biased region" description="Low complexity" evidence="5">
    <location>
        <begin position="353"/>
        <end position="376"/>
    </location>
</feature>
<comment type="caution">
    <text evidence="7">The sequence shown here is derived from an EMBL/GenBank/DDBJ whole genome shotgun (WGS) entry which is preliminary data.</text>
</comment>
<evidence type="ECO:0000256" key="2">
    <source>
        <dbReference type="ARBA" id="ARBA00022741"/>
    </source>
</evidence>
<dbReference type="PANTHER" id="PTHR42781">
    <property type="entry name" value="SPERMIDINE/PUTRESCINE IMPORT ATP-BINDING PROTEIN POTA"/>
    <property type="match status" value="1"/>
</dbReference>